<keyword evidence="2" id="KW-1185">Reference proteome</keyword>
<reference evidence="1 2" key="1">
    <citation type="submission" date="2020-07" db="EMBL/GenBank/DDBJ databases">
        <title>Sequencing the genomes of 1000 actinobacteria strains.</title>
        <authorList>
            <person name="Klenk H.-P."/>
        </authorList>
    </citation>
    <scope>NUCLEOTIDE SEQUENCE [LARGE SCALE GENOMIC DNA]</scope>
    <source>
        <strain evidence="1 2">DSM 18448</strain>
    </source>
</reference>
<evidence type="ECO:0000313" key="2">
    <source>
        <dbReference type="Proteomes" id="UP000579605"/>
    </source>
</evidence>
<dbReference type="EMBL" id="JACBZH010000001">
    <property type="protein sequence ID" value="NYH92835.1"/>
    <property type="molecule type" value="Genomic_DNA"/>
</dbReference>
<accession>A0A852ZL42</accession>
<sequence>MIEVLEQDTSKFDTEGEAKLYLVRFWWDAMKHSRGIPNEVWGGTNMLVQATSGDVSEVYAWAVHESNNPEWTERKGPVRFFQLYAVVEGERYPWLLRLAGPDDPTMGTDETDTA</sequence>
<dbReference type="AlphaFoldDB" id="A0A852ZL42"/>
<protein>
    <submittedName>
        <fullName evidence="1">Uncharacterized protein</fullName>
    </submittedName>
</protein>
<gene>
    <name evidence="1" type="ORF">F4554_005473</name>
</gene>
<proteinExistence type="predicted"/>
<evidence type="ECO:0000313" key="1">
    <source>
        <dbReference type="EMBL" id="NYH92835.1"/>
    </source>
</evidence>
<dbReference type="RefSeq" id="WP_179790225.1">
    <property type="nucleotide sequence ID" value="NZ_BAAARR010000041.1"/>
</dbReference>
<name>A0A852ZL42_9ACTN</name>
<organism evidence="1 2">
    <name type="scientific">Actinopolymorpha rutila</name>
    <dbReference type="NCBI Taxonomy" id="446787"/>
    <lineage>
        <taxon>Bacteria</taxon>
        <taxon>Bacillati</taxon>
        <taxon>Actinomycetota</taxon>
        <taxon>Actinomycetes</taxon>
        <taxon>Propionibacteriales</taxon>
        <taxon>Actinopolymorphaceae</taxon>
        <taxon>Actinopolymorpha</taxon>
    </lineage>
</organism>
<dbReference type="Proteomes" id="UP000579605">
    <property type="component" value="Unassembled WGS sequence"/>
</dbReference>
<comment type="caution">
    <text evidence="1">The sequence shown here is derived from an EMBL/GenBank/DDBJ whole genome shotgun (WGS) entry which is preliminary data.</text>
</comment>